<protein>
    <recommendedName>
        <fullName evidence="3">Tyrosinase copper-binding domain-containing protein</fullName>
    </recommendedName>
</protein>
<dbReference type="InterPro" id="IPR008922">
    <property type="entry name" value="Di-copper_centre_dom_sf"/>
</dbReference>
<name>A0ABR0KE56_9EURO</name>
<proteinExistence type="predicted"/>
<evidence type="ECO:0000313" key="5">
    <source>
        <dbReference type="Proteomes" id="UP001345013"/>
    </source>
</evidence>
<dbReference type="PANTHER" id="PTHR11474:SF125">
    <property type="entry name" value="N-ACETYL-6-HYDROXYTRYPTOPHAN OXIDASE IVOB-RELATED"/>
    <property type="match status" value="1"/>
</dbReference>
<evidence type="ECO:0000259" key="3">
    <source>
        <dbReference type="Pfam" id="PF00264"/>
    </source>
</evidence>
<dbReference type="SUPFAM" id="SSF48056">
    <property type="entry name" value="Di-copper centre-containing domain"/>
    <property type="match status" value="1"/>
</dbReference>
<reference evidence="4 5" key="1">
    <citation type="submission" date="2023-08" db="EMBL/GenBank/DDBJ databases">
        <title>Black Yeasts Isolated from many extreme environments.</title>
        <authorList>
            <person name="Coleine C."/>
            <person name="Stajich J.E."/>
            <person name="Selbmann L."/>
        </authorList>
    </citation>
    <scope>NUCLEOTIDE SEQUENCE [LARGE SCALE GENOMIC DNA]</scope>
    <source>
        <strain evidence="4 5">CCFEE 5885</strain>
    </source>
</reference>
<dbReference type="PANTHER" id="PTHR11474">
    <property type="entry name" value="TYROSINASE FAMILY MEMBER"/>
    <property type="match status" value="1"/>
</dbReference>
<evidence type="ECO:0000256" key="1">
    <source>
        <dbReference type="ARBA" id="ARBA00022723"/>
    </source>
</evidence>
<dbReference type="PRINTS" id="PR00092">
    <property type="entry name" value="TYROSINASE"/>
</dbReference>
<sequence>MSLWTRLRLALEALPPQANTTTLQAPAVTSRYDEFVAVHLLKTNDVHYNGVFFVWHRHFLWLYNPDLRNLCRYTGPVPYWDWTLNSDDPRNSTVFDGSACSLRGNGEYYPHGVTDLSLINKHLIVALGTGRGCVTEGPFAKGTWTGHIGNDFNITDVPELDDFPTSTAWDALNKLHTAGGLTIGSLNNDVYASAGDPAIWLHHGMVDRAWAIWQGQDMEARRYQVGATRTPFNDPPSARVAVDEFLDFTGLAERVTLKDVTSTLDGPYWYVYE</sequence>
<dbReference type="Proteomes" id="UP001345013">
    <property type="component" value="Unassembled WGS sequence"/>
</dbReference>
<dbReference type="EMBL" id="JAVRRG010000035">
    <property type="protein sequence ID" value="KAK5094295.1"/>
    <property type="molecule type" value="Genomic_DNA"/>
</dbReference>
<dbReference type="Gene3D" id="1.10.1280.10">
    <property type="entry name" value="Di-copper center containing domain from catechol oxidase"/>
    <property type="match status" value="2"/>
</dbReference>
<keyword evidence="5" id="KW-1185">Reference proteome</keyword>
<dbReference type="InterPro" id="IPR050316">
    <property type="entry name" value="Tyrosinase/Hemocyanin"/>
</dbReference>
<accession>A0ABR0KE56</accession>
<dbReference type="Pfam" id="PF00264">
    <property type="entry name" value="Tyrosinase"/>
    <property type="match status" value="2"/>
</dbReference>
<comment type="caution">
    <text evidence="4">The sequence shown here is derived from an EMBL/GenBank/DDBJ whole genome shotgun (WGS) entry which is preliminary data.</text>
</comment>
<feature type="domain" description="Tyrosinase copper-binding" evidence="3">
    <location>
        <begin position="171"/>
        <end position="215"/>
    </location>
</feature>
<feature type="domain" description="Tyrosinase copper-binding" evidence="3">
    <location>
        <begin position="30"/>
        <end position="150"/>
    </location>
</feature>
<gene>
    <name evidence="4" type="ORF">LTR24_003669</name>
</gene>
<dbReference type="InterPro" id="IPR002227">
    <property type="entry name" value="Tyrosinase_Cu-bd"/>
</dbReference>
<organism evidence="4 5">
    <name type="scientific">Lithohypha guttulata</name>
    <dbReference type="NCBI Taxonomy" id="1690604"/>
    <lineage>
        <taxon>Eukaryota</taxon>
        <taxon>Fungi</taxon>
        <taxon>Dikarya</taxon>
        <taxon>Ascomycota</taxon>
        <taxon>Pezizomycotina</taxon>
        <taxon>Eurotiomycetes</taxon>
        <taxon>Chaetothyriomycetidae</taxon>
        <taxon>Chaetothyriales</taxon>
        <taxon>Trichomeriaceae</taxon>
        <taxon>Lithohypha</taxon>
    </lineage>
</organism>
<keyword evidence="1" id="KW-0479">Metal-binding</keyword>
<keyword evidence="2" id="KW-0560">Oxidoreductase</keyword>
<evidence type="ECO:0000313" key="4">
    <source>
        <dbReference type="EMBL" id="KAK5094295.1"/>
    </source>
</evidence>
<evidence type="ECO:0000256" key="2">
    <source>
        <dbReference type="ARBA" id="ARBA00023002"/>
    </source>
</evidence>